<evidence type="ECO:0000256" key="1">
    <source>
        <dbReference type="ARBA" id="ARBA00005254"/>
    </source>
</evidence>
<dbReference type="InterPro" id="IPR014748">
    <property type="entry name" value="Enoyl-CoA_hydra_C"/>
</dbReference>
<dbReference type="InterPro" id="IPR001753">
    <property type="entry name" value="Enoyl-CoA_hydra/iso"/>
</dbReference>
<dbReference type="SUPFAM" id="SSF52096">
    <property type="entry name" value="ClpP/crotonase"/>
    <property type="match status" value="1"/>
</dbReference>
<dbReference type="PANTHER" id="PTHR43802">
    <property type="entry name" value="ENOYL-COA HYDRATASE"/>
    <property type="match status" value="1"/>
</dbReference>
<dbReference type="OrthoDB" id="27846at2157"/>
<reference evidence="2 3" key="1">
    <citation type="submission" date="2018-10" db="EMBL/GenBank/DDBJ databases">
        <title>Natrarchaeobius chitinivorans gen. nov., sp. nov., and Natrarchaeobius haloalkaliphilus sp. nov., alkaliphilic, chitin-utilizing haloarchaea from hypersaline alkaline lakes.</title>
        <authorList>
            <person name="Sorokin D.Y."/>
            <person name="Elcheninov A.G."/>
            <person name="Kostrikina N.A."/>
            <person name="Bale N.J."/>
            <person name="Sinninghe Damste J.S."/>
            <person name="Khijniak T.V."/>
            <person name="Kublanov I.V."/>
            <person name="Toshchakov S.V."/>
        </authorList>
    </citation>
    <scope>NUCLEOTIDE SEQUENCE [LARGE SCALE GENOMIC DNA]</scope>
    <source>
        <strain evidence="2 3">AArcht4T</strain>
    </source>
</reference>
<keyword evidence="2" id="KW-0413">Isomerase</keyword>
<dbReference type="Gene3D" id="3.90.226.10">
    <property type="entry name" value="2-enoyl-CoA Hydratase, Chain A, domain 1"/>
    <property type="match status" value="1"/>
</dbReference>
<proteinExistence type="inferred from homology"/>
<comment type="similarity">
    <text evidence="1">Belongs to the enoyl-CoA hydratase/isomerase family.</text>
</comment>
<comment type="caution">
    <text evidence="2">The sequence shown here is derived from an EMBL/GenBank/DDBJ whole genome shotgun (WGS) entry which is preliminary data.</text>
</comment>
<dbReference type="EMBL" id="REGA01000005">
    <property type="protein sequence ID" value="RQG95434.1"/>
    <property type="molecule type" value="Genomic_DNA"/>
</dbReference>
<dbReference type="GO" id="GO:0016853">
    <property type="term" value="F:isomerase activity"/>
    <property type="evidence" value="ECO:0007669"/>
    <property type="project" value="UniProtKB-KW"/>
</dbReference>
<dbReference type="Gene3D" id="1.10.12.10">
    <property type="entry name" value="Lyase 2-enoyl-coa Hydratase, Chain A, domain 2"/>
    <property type="match status" value="1"/>
</dbReference>
<protein>
    <submittedName>
        <fullName evidence="2">Enoyl-CoA hydratase/isomerase family protein</fullName>
    </submittedName>
</protein>
<dbReference type="InterPro" id="IPR029045">
    <property type="entry name" value="ClpP/crotonase-like_dom_sf"/>
</dbReference>
<evidence type="ECO:0000313" key="2">
    <source>
        <dbReference type="EMBL" id="RQG95434.1"/>
    </source>
</evidence>
<keyword evidence="3" id="KW-1185">Reference proteome</keyword>
<sequence length="266" mass="29125">MRDYETLDVSLDGDVLRIAIDRPEAANAINATAHEEFTHVFKDAYRSDAKVIVLTGNGDAFCAGADFNYLEEQHARGMPEAFEMYRQDVDLIRDMLNCHKPIIGRLNGHAAGLGATIMLFSDIIVASEQAKIGDTHVKAGLVAGDGCTVIMPHLIGMNKAKELLMTGELVPADEAAELGLVNYAVPHEELDKKVDEMVDKLLSGPQTAIGYTKLALNQWLQQGVDDYLLESLAFEALSQRHDDHTEAVEAFLAGREPDFPSASERD</sequence>
<dbReference type="RefSeq" id="WP_124195143.1">
    <property type="nucleotide sequence ID" value="NZ_REGA01000005.1"/>
</dbReference>
<evidence type="ECO:0000313" key="3">
    <source>
        <dbReference type="Proteomes" id="UP000282323"/>
    </source>
</evidence>
<dbReference type="AlphaFoldDB" id="A0A3N6M4L3"/>
<name>A0A3N6M4L3_NATCH</name>
<dbReference type="PANTHER" id="PTHR43802:SF1">
    <property type="entry name" value="IP11341P-RELATED"/>
    <property type="match status" value="1"/>
</dbReference>
<gene>
    <name evidence="2" type="ORF">EA473_08190</name>
</gene>
<organism evidence="2 3">
    <name type="scientific">Natrarchaeobius chitinivorans</name>
    <dbReference type="NCBI Taxonomy" id="1679083"/>
    <lineage>
        <taxon>Archaea</taxon>
        <taxon>Methanobacteriati</taxon>
        <taxon>Methanobacteriota</taxon>
        <taxon>Stenosarchaea group</taxon>
        <taxon>Halobacteria</taxon>
        <taxon>Halobacteriales</taxon>
        <taxon>Natrialbaceae</taxon>
        <taxon>Natrarchaeobius</taxon>
    </lineage>
</organism>
<accession>A0A3N6M4L3</accession>
<dbReference type="Proteomes" id="UP000282323">
    <property type="component" value="Unassembled WGS sequence"/>
</dbReference>
<dbReference type="CDD" id="cd06558">
    <property type="entry name" value="crotonase-like"/>
    <property type="match status" value="1"/>
</dbReference>
<dbReference type="Pfam" id="PF00378">
    <property type="entry name" value="ECH_1"/>
    <property type="match status" value="1"/>
</dbReference>